<gene>
    <name evidence="7" type="primary">wzx</name>
    <name evidence="7" type="ORF">psyc5s11_31290</name>
</gene>
<feature type="transmembrane region" description="Helical" evidence="6">
    <location>
        <begin position="154"/>
        <end position="175"/>
    </location>
</feature>
<dbReference type="Proteomes" id="UP000824633">
    <property type="component" value="Chromosome"/>
</dbReference>
<dbReference type="PANTHER" id="PTHR30250:SF11">
    <property type="entry name" value="O-ANTIGEN TRANSPORTER-RELATED"/>
    <property type="match status" value="1"/>
</dbReference>
<keyword evidence="2" id="KW-1003">Cell membrane</keyword>
<comment type="subcellular location">
    <subcellularLocation>
        <location evidence="1">Cell membrane</location>
        <topology evidence="1">Multi-pass membrane protein</topology>
    </subcellularLocation>
</comment>
<feature type="transmembrane region" description="Helical" evidence="6">
    <location>
        <begin position="81"/>
        <end position="102"/>
    </location>
</feature>
<feature type="transmembrane region" description="Helical" evidence="6">
    <location>
        <begin position="329"/>
        <end position="350"/>
    </location>
</feature>
<feature type="transmembrane region" description="Helical" evidence="6">
    <location>
        <begin position="12"/>
        <end position="31"/>
    </location>
</feature>
<dbReference type="RefSeq" id="WP_224033446.1">
    <property type="nucleotide sequence ID" value="NZ_AP024849.1"/>
</dbReference>
<evidence type="ECO:0000256" key="3">
    <source>
        <dbReference type="ARBA" id="ARBA00022692"/>
    </source>
</evidence>
<dbReference type="EMBL" id="AP024849">
    <property type="protein sequence ID" value="BCZ47062.1"/>
    <property type="molecule type" value="Genomic_DNA"/>
</dbReference>
<evidence type="ECO:0008006" key="9">
    <source>
        <dbReference type="Google" id="ProtNLM"/>
    </source>
</evidence>
<keyword evidence="5 6" id="KW-0472">Membrane</keyword>
<feature type="transmembrane region" description="Helical" evidence="6">
    <location>
        <begin position="213"/>
        <end position="230"/>
    </location>
</feature>
<feature type="transmembrane region" description="Helical" evidence="6">
    <location>
        <begin position="181"/>
        <end position="201"/>
    </location>
</feature>
<keyword evidence="3 6" id="KW-0812">Transmembrane</keyword>
<evidence type="ECO:0000313" key="7">
    <source>
        <dbReference type="EMBL" id="BCZ47062.1"/>
    </source>
</evidence>
<evidence type="ECO:0000256" key="2">
    <source>
        <dbReference type="ARBA" id="ARBA00022475"/>
    </source>
</evidence>
<feature type="transmembrane region" description="Helical" evidence="6">
    <location>
        <begin position="357"/>
        <end position="377"/>
    </location>
</feature>
<feature type="transmembrane region" description="Helical" evidence="6">
    <location>
        <begin position="51"/>
        <end position="69"/>
    </location>
</feature>
<keyword evidence="8" id="KW-1185">Reference proteome</keyword>
<dbReference type="PANTHER" id="PTHR30250">
    <property type="entry name" value="PST FAMILY PREDICTED COLANIC ACID TRANSPORTER"/>
    <property type="match status" value="1"/>
</dbReference>
<dbReference type="Pfam" id="PF01943">
    <property type="entry name" value="Polysacc_synt"/>
    <property type="match status" value="1"/>
</dbReference>
<dbReference type="InterPro" id="IPR050833">
    <property type="entry name" value="Poly_Biosynth_Transport"/>
</dbReference>
<organism evidence="7 8">
    <name type="scientific">Clostridium gelidum</name>
    <dbReference type="NCBI Taxonomy" id="704125"/>
    <lineage>
        <taxon>Bacteria</taxon>
        <taxon>Bacillati</taxon>
        <taxon>Bacillota</taxon>
        <taxon>Clostridia</taxon>
        <taxon>Eubacteriales</taxon>
        <taxon>Clostridiaceae</taxon>
        <taxon>Clostridium</taxon>
    </lineage>
</organism>
<feature type="transmembrane region" description="Helical" evidence="6">
    <location>
        <begin position="383"/>
        <end position="403"/>
    </location>
</feature>
<feature type="transmembrane region" description="Helical" evidence="6">
    <location>
        <begin position="122"/>
        <end position="142"/>
    </location>
</feature>
<feature type="transmembrane region" description="Helical" evidence="6">
    <location>
        <begin position="415"/>
        <end position="435"/>
    </location>
</feature>
<dbReference type="InterPro" id="IPR002797">
    <property type="entry name" value="Polysacc_synth"/>
</dbReference>
<evidence type="ECO:0000256" key="6">
    <source>
        <dbReference type="SAM" id="Phobius"/>
    </source>
</evidence>
<evidence type="ECO:0000313" key="8">
    <source>
        <dbReference type="Proteomes" id="UP000824633"/>
    </source>
</evidence>
<protein>
    <recommendedName>
        <fullName evidence="9">Polysaccharide biosynthesis protein C-terminal domain-containing protein</fullName>
    </recommendedName>
</protein>
<feature type="transmembrane region" description="Helical" evidence="6">
    <location>
        <begin position="441"/>
        <end position="463"/>
    </location>
</feature>
<reference evidence="8" key="1">
    <citation type="submission" date="2021-07" db="EMBL/GenBank/DDBJ databases">
        <title>Complete genome sequencing of a Clostridium isolate.</title>
        <authorList>
            <person name="Ueki A."/>
            <person name="Tonouchi A."/>
        </authorList>
    </citation>
    <scope>NUCLEOTIDE SEQUENCE [LARGE SCALE GENOMIC DNA]</scope>
    <source>
        <strain evidence="8">C5S11</strain>
    </source>
</reference>
<evidence type="ECO:0000256" key="4">
    <source>
        <dbReference type="ARBA" id="ARBA00022989"/>
    </source>
</evidence>
<evidence type="ECO:0000256" key="1">
    <source>
        <dbReference type="ARBA" id="ARBA00004651"/>
    </source>
</evidence>
<sequence length="490" mass="56486">MDNKKFMLNSFFYFLTSILTQAINLILIPIYTRNMTSSEFGQYNLISSLQSLLSIFIILGIFSGVCRFFNEVEDKNKLKNVALTFSILWGLLCYFIFGYLLSSRIASIAFRNDILGNCYVKYIIINSILLCLISIYTSYYSMLYKVKKVCITNILQVFLTLCFTYYYLVVTQYGILGVYKAQLISFCIVFTILFILDIKNYKVILSKKDLKKMLSYGLGLTPGEISAWVLNLIDRYFIKGMINLSAVAVYSMGYKIGMLIEPLFLRPFKSSFTPFKFQAYKESDGKLRIKKMFTYFNFACWFIILGLSIFSDIAIKILSTEEYNQSYKIVVFIAFSYYLWGMAEFYALGLHIANKTFINSLISIISAGLNIVLNYLLIPRIGIYGAAISTCIAYLIANVLYYIMGRKYYNLGINLLESYKCGCIFLVLYSIYIIYKVTINNIFLELFLNVIICIVYVVLSIKLKVISYNNIKKLINIAKEKLALNNSERI</sequence>
<name>A0ABM7T6T2_9CLOT</name>
<keyword evidence="4 6" id="KW-1133">Transmembrane helix</keyword>
<proteinExistence type="predicted"/>
<accession>A0ABM7T6T2</accession>
<feature type="transmembrane region" description="Helical" evidence="6">
    <location>
        <begin position="295"/>
        <end position="317"/>
    </location>
</feature>
<evidence type="ECO:0000256" key="5">
    <source>
        <dbReference type="ARBA" id="ARBA00023136"/>
    </source>
</evidence>